<dbReference type="HOGENOM" id="CLU_430631_0_0_2"/>
<evidence type="ECO:0000313" key="3">
    <source>
        <dbReference type="Proteomes" id="UP000015502"/>
    </source>
</evidence>
<gene>
    <name evidence="2" type="ORF">OCC_06681</name>
</gene>
<name>H3ZM07_THELN</name>
<keyword evidence="1" id="KW-0812">Transmembrane</keyword>
<feature type="transmembrane region" description="Helical" evidence="1">
    <location>
        <begin position="132"/>
        <end position="154"/>
    </location>
</feature>
<dbReference type="KEGG" id="tlt:OCC_06681"/>
<feature type="transmembrane region" description="Helical" evidence="1">
    <location>
        <begin position="99"/>
        <end position="120"/>
    </location>
</feature>
<protein>
    <submittedName>
        <fullName evidence="2">Uncharacterized protein</fullName>
    </submittedName>
</protein>
<organism evidence="2 3">
    <name type="scientific">Thermococcus litoralis (strain ATCC 51850 / DSM 5473 / JCM 8560 / NS-C)</name>
    <dbReference type="NCBI Taxonomy" id="523849"/>
    <lineage>
        <taxon>Archaea</taxon>
        <taxon>Methanobacteriati</taxon>
        <taxon>Methanobacteriota</taxon>
        <taxon>Thermococci</taxon>
        <taxon>Thermococcales</taxon>
        <taxon>Thermococcaceae</taxon>
        <taxon>Thermococcus</taxon>
    </lineage>
</organism>
<feature type="transmembrane region" description="Helical" evidence="1">
    <location>
        <begin position="21"/>
        <end position="44"/>
    </location>
</feature>
<proteinExistence type="predicted"/>
<accession>H3ZM07</accession>
<dbReference type="STRING" id="523849.OCC_06681"/>
<dbReference type="AlphaFoldDB" id="H3ZM07"/>
<dbReference type="EMBL" id="CP006670">
    <property type="protein sequence ID" value="EHR78951.2"/>
    <property type="molecule type" value="Genomic_DNA"/>
</dbReference>
<keyword evidence="1" id="KW-1133">Transmembrane helix</keyword>
<evidence type="ECO:0000256" key="1">
    <source>
        <dbReference type="SAM" id="Phobius"/>
    </source>
</evidence>
<reference evidence="2 3" key="1">
    <citation type="journal article" date="2012" name="J. Bacteriol.">
        <title>Genome sequence of the model hyperthermophilic archaeon Thermococcus litoralis NS-C.</title>
        <authorList>
            <person name="Gardner A.F."/>
            <person name="Kumar S."/>
            <person name="Perler F.B."/>
        </authorList>
    </citation>
    <scope>NUCLEOTIDE SEQUENCE [LARGE SCALE GENOMIC DNA]</scope>
    <source>
        <strain evidence="3">ATCC 51850 / DSM 5473 / JCM 8560 / NS-C</strain>
    </source>
</reference>
<feature type="transmembrane region" description="Helical" evidence="1">
    <location>
        <begin position="56"/>
        <end position="79"/>
    </location>
</feature>
<dbReference type="PaxDb" id="523849-OCC_06681"/>
<keyword evidence="3" id="KW-1185">Reference proteome</keyword>
<sequence>MIIFLFTEDILSIMSDNKWRYRATVSFVVIILLIVAILIKMIPIDNEFVKSGTLKYLGSAIIQAFAALIAIPFAFYASYLHNKYGHAGLQFAVGRVRKYVFPLFASLSILSVLLIMYPYYQDIANFEVRYNYILLRILLFAEFFVSALLLAIIYRHLIEVMSVTPSKLAQEIINKNKKENKGNSPRIEEVVNKFKAISNLLIMSLKDTTLQHESEEVLKQLLKLTEEYNPQENLEPSEEINSLIQIFEMTDLIIGTLEDTGPVLPQDSIETLVKSLSKIYIGLFKRHQEELSDINLDNFTVERIFRLHRIFYGIITRLSMIYSKNFYKVYYGILRNILRQEKVPTELTSLLVEETLKYLEHSTYLDQKESFLQAPRTSAAVSGIDFIFELLDELKEEELSQLLRSSMKDFTEIIRMIKRLLLPPVTTSSTLFLPGFETKAPIHIDDKNAIFNVLYAWTKCILSLSEKIVGFDQDKQDWRHDSAVESFEELSDHAQEVETSFAEPITKMQRQLEENLKAITEALKPTIEAQRQLQENLKPLIEAGYSSKFFRSLLKPPENVDYTEDIEGLVRFLIEEVVELYETFECSLQFDFESNIVTLWVKKFGMGKTIGLDPEKIDEIYDHLQDTRLQSFIKK</sequence>
<evidence type="ECO:0000313" key="2">
    <source>
        <dbReference type="EMBL" id="EHR78951.2"/>
    </source>
</evidence>
<keyword evidence="1" id="KW-0472">Membrane</keyword>
<dbReference type="Proteomes" id="UP000015502">
    <property type="component" value="Chromosome"/>
</dbReference>